<dbReference type="AlphaFoldDB" id="A0A2S5REU1"/>
<evidence type="ECO:0000313" key="3">
    <source>
        <dbReference type="Proteomes" id="UP000237865"/>
    </source>
</evidence>
<dbReference type="EMBL" id="PHNE01000001">
    <property type="protein sequence ID" value="PPE05808.1"/>
    <property type="molecule type" value="Genomic_DNA"/>
</dbReference>
<keyword evidence="1" id="KW-0812">Transmembrane</keyword>
<dbReference type="Proteomes" id="UP000237865">
    <property type="component" value="Unassembled WGS sequence"/>
</dbReference>
<name>A0A2S5REU1_9MOLU</name>
<comment type="caution">
    <text evidence="2">The sequence shown here is derived from an EMBL/GenBank/DDBJ whole genome shotgun (WGS) entry which is preliminary data.</text>
</comment>
<protein>
    <submittedName>
        <fullName evidence="2">Uncharacterized protein</fullName>
    </submittedName>
</protein>
<evidence type="ECO:0000256" key="1">
    <source>
        <dbReference type="SAM" id="Phobius"/>
    </source>
</evidence>
<gene>
    <name evidence="2" type="ORF">ELUCI_v1c00960</name>
</gene>
<sequence>MEWWVWLIVVILFIFAFISSLWFAFSSLWMRAKLSKTHREQKWYTNLRQRDAIKLNQIDHLKNVDQPIILLMVAGKKWTFDDDFIPMKLIATHNFKEELIKFNQNIEQDHNLLQYLKYTNQTVDDLRFFVLEKIEDHKSIDKHLTHWKHIIKVNDKFFQKNA</sequence>
<dbReference type="RefSeq" id="WP_028126741.1">
    <property type="nucleotide sequence ID" value="NZ_PHNE01000001.1"/>
</dbReference>
<evidence type="ECO:0000313" key="2">
    <source>
        <dbReference type="EMBL" id="PPE05808.1"/>
    </source>
</evidence>
<keyword evidence="3" id="KW-1185">Reference proteome</keyword>
<accession>A0A2S5REU1</accession>
<proteinExistence type="predicted"/>
<keyword evidence="1" id="KW-1133">Transmembrane helix</keyword>
<organism evidence="2 3">
    <name type="scientific">Williamsoniiplasma lucivorax</name>
    <dbReference type="NCBI Taxonomy" id="209274"/>
    <lineage>
        <taxon>Bacteria</taxon>
        <taxon>Bacillati</taxon>
        <taxon>Mycoplasmatota</taxon>
        <taxon>Mollicutes</taxon>
        <taxon>Entomoplasmatales</taxon>
        <taxon>Williamsoniiplasma</taxon>
    </lineage>
</organism>
<feature type="transmembrane region" description="Helical" evidence="1">
    <location>
        <begin position="6"/>
        <end position="29"/>
    </location>
</feature>
<keyword evidence="1" id="KW-0472">Membrane</keyword>
<reference evidence="2 3" key="1">
    <citation type="submission" date="2017-11" db="EMBL/GenBank/DDBJ databases">
        <title>Genome sequence of Entomoplasma lucivorax PIPN-2 (ATCC 49196).</title>
        <authorList>
            <person name="Lo W.-S."/>
            <person name="Gasparich G.E."/>
            <person name="Kuo C.-H."/>
        </authorList>
    </citation>
    <scope>NUCLEOTIDE SEQUENCE [LARGE SCALE GENOMIC DNA]</scope>
    <source>
        <strain evidence="2 3">PIPN-2</strain>
    </source>
</reference>